<dbReference type="GO" id="GO:0005813">
    <property type="term" value="C:centrosome"/>
    <property type="evidence" value="ECO:0007669"/>
    <property type="project" value="UniProtKB-SubCell"/>
</dbReference>
<proteinExistence type="predicted"/>
<evidence type="ECO:0008006" key="9">
    <source>
        <dbReference type="Google" id="ProtNLM"/>
    </source>
</evidence>
<dbReference type="STRING" id="333673.A0A3M0L5U6"/>
<evidence type="ECO:0000256" key="4">
    <source>
        <dbReference type="ARBA" id="ARBA00023212"/>
    </source>
</evidence>
<evidence type="ECO:0000256" key="6">
    <source>
        <dbReference type="SAM" id="MobiDB-lite"/>
    </source>
</evidence>
<feature type="coiled-coil region" evidence="5">
    <location>
        <begin position="1308"/>
        <end position="1335"/>
    </location>
</feature>
<feature type="region of interest" description="Disordered" evidence="6">
    <location>
        <begin position="18"/>
        <end position="64"/>
    </location>
</feature>
<evidence type="ECO:0000256" key="3">
    <source>
        <dbReference type="ARBA" id="ARBA00023054"/>
    </source>
</evidence>
<feature type="coiled-coil region" evidence="5">
    <location>
        <begin position="1185"/>
        <end position="1268"/>
    </location>
</feature>
<feature type="coiled-coil region" evidence="5">
    <location>
        <begin position="1397"/>
        <end position="1424"/>
    </location>
</feature>
<keyword evidence="2" id="KW-0963">Cytoplasm</keyword>
<dbReference type="PANTHER" id="PTHR44981">
    <property type="entry name" value="PERICENTRIN-LIKE PROTEIN, ISOFORM F"/>
    <property type="match status" value="1"/>
</dbReference>
<feature type="coiled-coil region" evidence="5">
    <location>
        <begin position="1090"/>
        <end position="1161"/>
    </location>
</feature>
<protein>
    <recommendedName>
        <fullName evidence="9">Pericentrin/AKAP-450 centrosomal targeting domain-containing protein</fullName>
    </recommendedName>
</protein>
<organism evidence="7 8">
    <name type="scientific">Hirundo rustica rustica</name>
    <dbReference type="NCBI Taxonomy" id="333673"/>
    <lineage>
        <taxon>Eukaryota</taxon>
        <taxon>Metazoa</taxon>
        <taxon>Chordata</taxon>
        <taxon>Craniata</taxon>
        <taxon>Vertebrata</taxon>
        <taxon>Euteleostomi</taxon>
        <taxon>Archelosauria</taxon>
        <taxon>Archosauria</taxon>
        <taxon>Dinosauria</taxon>
        <taxon>Saurischia</taxon>
        <taxon>Theropoda</taxon>
        <taxon>Coelurosauria</taxon>
        <taxon>Aves</taxon>
        <taxon>Neognathae</taxon>
        <taxon>Neoaves</taxon>
        <taxon>Telluraves</taxon>
        <taxon>Australaves</taxon>
        <taxon>Passeriformes</taxon>
        <taxon>Sylvioidea</taxon>
        <taxon>Hirundinidae</taxon>
        <taxon>Hirundo</taxon>
    </lineage>
</organism>
<feature type="coiled-coil region" evidence="5">
    <location>
        <begin position="207"/>
        <end position="729"/>
    </location>
</feature>
<dbReference type="EMBL" id="QRBI01000096">
    <property type="protein sequence ID" value="RMC18360.1"/>
    <property type="molecule type" value="Genomic_DNA"/>
</dbReference>
<keyword evidence="8" id="KW-1185">Reference proteome</keyword>
<evidence type="ECO:0000256" key="5">
    <source>
        <dbReference type="SAM" id="Coils"/>
    </source>
</evidence>
<reference evidence="7 8" key="1">
    <citation type="submission" date="2018-07" db="EMBL/GenBank/DDBJ databases">
        <title>A high quality draft genome assembly of the barn swallow (H. rustica rustica).</title>
        <authorList>
            <person name="Formenti G."/>
            <person name="Chiara M."/>
            <person name="Poveda L."/>
            <person name="Francoijs K.-J."/>
            <person name="Bonisoli-Alquati A."/>
            <person name="Canova L."/>
            <person name="Gianfranceschi L."/>
            <person name="Horner D.S."/>
            <person name="Saino N."/>
        </authorList>
    </citation>
    <scope>NUCLEOTIDE SEQUENCE [LARGE SCALE GENOMIC DNA]</scope>
    <source>
        <strain evidence="7">Chelidonia</strain>
        <tissue evidence="7">Blood</tissue>
    </source>
</reference>
<dbReference type="PANTHER" id="PTHR44981:SF3">
    <property type="entry name" value="PERICENTRIN"/>
    <property type="match status" value="1"/>
</dbReference>
<sequence>MSQLQGVDLEEVWDRAHQLEGRDEPVHGELEFQRDSSRDHLEETKNLEITKDNGTSEGEDLSEEPLSELRLFSGDEGILAKYLVSTETPEDSCVSSSSEGCAIEEGRCSMYGLDSSVLLEASRDLISSPLNSSIDEGTCLSGLAQDAFEEAEVRAEALVSCVSDGPLQQNRAGAHGDIEDGEMMCLAKRHPKPTDQLHQESAVEMPYQNTQEVVRNWEKAMSELSRMHVELEEEREAGISCEKELLQKREKEKELENKLMLLVKQQGEGGGQPSLTQVSNLSTWLEMVKDLQEERDMLMMQLQTQEQLVREVQEQKTASDPVTSEVQALFDRQLVALQSQRHQMQSQLNAQKAKTQRIAELFSQKTISEETLLKEQELLKAEINSKEQNLALLLKEKRALRERLSSVEEDLVKAEKALAENASIIEDLEKNIHELNAEMENIKDIQECERLSYEDRLNLSNQEINKLTAEIKEKTAEYNEEKSQLTEEIAQLKKAQLELEARLQESCQAAQEAQSKMEKHYQEEMEKMETQRLAELTEVSLAHEREIKELNAEIKDKVEEQQKLEDKRKEEIAIIKRVHEREHDREISELAAKHSEEMEKLRAELMEEQRQRLDELRQQMEATHRAEHEQAQLQSQLELTQSNLRKEKETALMELREMLNDKRAQEVAILQSRHQLEWEKIREQCLKEKEDLKSKHQQELVDQRKKIELEMEETHVQALESLKRDWELESDRRLKSVCEELYEKHQSEMIALQKSLEMDLEKVRAELGLLSVENVQSKMKCIELERQHQLAITELQEQLQAEHNQLLEDIKMKSQEKEQNLQKELDQLQFKHEQLKAQSQEEIRQLWSQLDSTRANRQELSELKEQLLARASQVKEIECLKQEFEQQHQQRNREHEAELEQLRLYFENKLMVAEENYKEELALLHQKQQELTDCSLSELEMSQDQAGGISSSVTLFEETAEKEGSVALGQLNQQLEQQQEEHACLQLQLTEQHRHELDSLRSSLALQYKEDLMKMKMDLSDKYVTEIEAMKRKHCLELEQLRAQLSEEHCKEITKLCLQRAQDVACQVEMEMAERVSALEEEHKAKLALSSSENQRIAELSEEIRHLKEEIIKQKDLSEQNEKHLKEEMEKVKYKIAEDHKNELREEVQKIENMYKEKEKKWQCESEAQRILAEEKLSLLHIELQTRAESEKQNLQKQFELREAEMIQLQDHQAAKILELEKLVKEQQNNLQQLEDSLAGAQAVQKAQQQYEADLEAAKALMAKEMEKATLCLQEECALKLLEAQNKFMEEHKAMTQKFTTEQEILLQELKKKHVDELELQSQQLQEKHKQQILSLTADFQAKHQAEIETLKSTLESKQQIQLESCVAELQTKHQAQIDELEIKHLSNLDSLESSFLSEIQTVRDEHSQALEKLQLQHREQLLEQDKMHQAQLLQEIEMLKLKHAEELQLCQNNLKIELATVNMEKLRTMALEAEAAHKDDLNTALRNQRQLLEEEKRLALDLLREEVLQMEENHRKALQELKDLHEADIRKHKEEYSRELEEELGKLKAQHEREQELYASASASEVESVRTALLAQFEEVKLKQQLQFQEEIELLKCQSEVLLEQQIAQLKLEKEVASLKHEIEETNSELETLLQRRDRENQEGGNLVALLRSDIEESKEEREKLRESYQHVLKLLMEVVKATIAIQDLICSKIGLCLDDSLASGDSKETQSIMEEMGFMQYFKAKDNHHLEKASLFSVEELLDETLTEHNQLSPGTEEVSELSQYLCESVFAKPELACESEETILKICHRLRTAVERLLELVTESTKEVKLFNLYRVYLV</sequence>
<feature type="coiled-coil region" evidence="5">
    <location>
        <begin position="1479"/>
        <end position="1558"/>
    </location>
</feature>
<comment type="caution">
    <text evidence="7">The sequence shown here is derived from an EMBL/GenBank/DDBJ whole genome shotgun (WGS) entry which is preliminary data.</text>
</comment>
<dbReference type="InterPro" id="IPR028745">
    <property type="entry name" value="AKAP9/Pericentrin"/>
</dbReference>
<accession>A0A3M0L5U6</accession>
<name>A0A3M0L5U6_HIRRU</name>
<dbReference type="GO" id="GO:0060090">
    <property type="term" value="F:molecular adaptor activity"/>
    <property type="evidence" value="ECO:0007669"/>
    <property type="project" value="InterPro"/>
</dbReference>
<keyword evidence="4" id="KW-0206">Cytoskeleton</keyword>
<evidence type="ECO:0000313" key="8">
    <source>
        <dbReference type="Proteomes" id="UP000269221"/>
    </source>
</evidence>
<feature type="compositionally biased region" description="Basic and acidic residues" evidence="6">
    <location>
        <begin position="18"/>
        <end position="51"/>
    </location>
</feature>
<evidence type="ECO:0000256" key="1">
    <source>
        <dbReference type="ARBA" id="ARBA00004300"/>
    </source>
</evidence>
<evidence type="ECO:0000256" key="2">
    <source>
        <dbReference type="ARBA" id="ARBA00022490"/>
    </source>
</evidence>
<feature type="coiled-coil region" evidence="5">
    <location>
        <begin position="785"/>
        <end position="930"/>
    </location>
</feature>
<comment type="subcellular location">
    <subcellularLocation>
        <location evidence="1">Cytoplasm</location>
        <location evidence="1">Cytoskeleton</location>
        <location evidence="1">Microtubule organizing center</location>
        <location evidence="1">Centrosome</location>
    </subcellularLocation>
</comment>
<gene>
    <name evidence="7" type="ORF">DUI87_04246</name>
</gene>
<dbReference type="Proteomes" id="UP000269221">
    <property type="component" value="Unassembled WGS sequence"/>
</dbReference>
<evidence type="ECO:0000313" key="7">
    <source>
        <dbReference type="EMBL" id="RMC18360.1"/>
    </source>
</evidence>
<keyword evidence="3 5" id="KW-0175">Coiled coil</keyword>
<dbReference type="OrthoDB" id="2020852at2759"/>
<dbReference type="GO" id="GO:0007165">
    <property type="term" value="P:signal transduction"/>
    <property type="evidence" value="ECO:0007669"/>
    <property type="project" value="InterPro"/>
</dbReference>
<feature type="coiled-coil region" evidence="5">
    <location>
        <begin position="1610"/>
        <end position="1676"/>
    </location>
</feature>